<dbReference type="Pfam" id="PF14214">
    <property type="entry name" value="Helitron_like_N"/>
    <property type="match status" value="1"/>
</dbReference>
<gene>
    <name evidence="2" type="ORF">M422DRAFT_277297</name>
</gene>
<sequence length="179" mass="20321">MWTREIDCRLAYIRRNQERIRREDAELMGRDDLDEATNVFLPSLFLGSFRWCSEQVSDALAIASHLGNPTFFITITANPNWPEITSRLRPGQSAADIPMVVVRAFHARIALMLTAISNMFPNVGPPIYKLYVIEFQKRGLPHCHLLIKFKYDCVTPNDIDAIVSAEMPIDGSDIALELT</sequence>
<keyword evidence="3" id="KW-1185">Reference proteome</keyword>
<evidence type="ECO:0000313" key="2">
    <source>
        <dbReference type="EMBL" id="KIJ22324.1"/>
    </source>
</evidence>
<dbReference type="InterPro" id="IPR025476">
    <property type="entry name" value="Helitron_helicase-like"/>
</dbReference>
<dbReference type="Proteomes" id="UP000054279">
    <property type="component" value="Unassembled WGS sequence"/>
</dbReference>
<evidence type="ECO:0000313" key="3">
    <source>
        <dbReference type="Proteomes" id="UP000054279"/>
    </source>
</evidence>
<feature type="domain" description="Helitron helicase-like" evidence="1">
    <location>
        <begin position="1"/>
        <end position="147"/>
    </location>
</feature>
<dbReference type="EMBL" id="KN838409">
    <property type="protein sequence ID" value="KIJ22324.1"/>
    <property type="molecule type" value="Genomic_DNA"/>
</dbReference>
<reference evidence="2 3" key="1">
    <citation type="submission" date="2014-06" db="EMBL/GenBank/DDBJ databases">
        <title>Evolutionary Origins and Diversification of the Mycorrhizal Mutualists.</title>
        <authorList>
            <consortium name="DOE Joint Genome Institute"/>
            <consortium name="Mycorrhizal Genomics Consortium"/>
            <person name="Kohler A."/>
            <person name="Kuo A."/>
            <person name="Nagy L.G."/>
            <person name="Floudas D."/>
            <person name="Copeland A."/>
            <person name="Barry K.W."/>
            <person name="Cichocki N."/>
            <person name="Veneault-Fourrey C."/>
            <person name="LaButti K."/>
            <person name="Lindquist E.A."/>
            <person name="Lipzen A."/>
            <person name="Lundell T."/>
            <person name="Morin E."/>
            <person name="Murat C."/>
            <person name="Riley R."/>
            <person name="Ohm R."/>
            <person name="Sun H."/>
            <person name="Tunlid A."/>
            <person name="Henrissat B."/>
            <person name="Grigoriev I.V."/>
            <person name="Hibbett D.S."/>
            <person name="Martin F."/>
        </authorList>
    </citation>
    <scope>NUCLEOTIDE SEQUENCE [LARGE SCALE GENOMIC DNA]</scope>
    <source>
        <strain evidence="2 3">SS14</strain>
    </source>
</reference>
<organism evidence="2 3">
    <name type="scientific">Sphaerobolus stellatus (strain SS14)</name>
    <dbReference type="NCBI Taxonomy" id="990650"/>
    <lineage>
        <taxon>Eukaryota</taxon>
        <taxon>Fungi</taxon>
        <taxon>Dikarya</taxon>
        <taxon>Basidiomycota</taxon>
        <taxon>Agaricomycotina</taxon>
        <taxon>Agaricomycetes</taxon>
        <taxon>Phallomycetidae</taxon>
        <taxon>Geastrales</taxon>
        <taxon>Sphaerobolaceae</taxon>
        <taxon>Sphaerobolus</taxon>
    </lineage>
</organism>
<proteinExistence type="predicted"/>
<dbReference type="AlphaFoldDB" id="A0A0C9TKE3"/>
<name>A0A0C9TKE3_SPHS4</name>
<accession>A0A0C9TKE3</accession>
<protein>
    <recommendedName>
        <fullName evidence="1">Helitron helicase-like domain-containing protein</fullName>
    </recommendedName>
</protein>
<dbReference type="OrthoDB" id="3366231at2759"/>
<dbReference type="HOGENOM" id="CLU_001324_3_3_1"/>
<evidence type="ECO:0000259" key="1">
    <source>
        <dbReference type="Pfam" id="PF14214"/>
    </source>
</evidence>